<feature type="transmembrane region" description="Helical" evidence="1">
    <location>
        <begin position="6"/>
        <end position="24"/>
    </location>
</feature>
<dbReference type="AlphaFoldDB" id="A0A327R3D7"/>
<keyword evidence="1" id="KW-0812">Transmembrane</keyword>
<dbReference type="InterPro" id="IPR053170">
    <property type="entry name" value="Transcription_regulator"/>
</dbReference>
<evidence type="ECO:0000256" key="1">
    <source>
        <dbReference type="SAM" id="Phobius"/>
    </source>
</evidence>
<keyword evidence="3" id="KW-1185">Reference proteome</keyword>
<keyword evidence="1" id="KW-1133">Transmembrane helix</keyword>
<comment type="caution">
    <text evidence="2">The sequence shown here is derived from an EMBL/GenBank/DDBJ whole genome shotgun (WGS) entry which is preliminary data.</text>
</comment>
<evidence type="ECO:0000313" key="3">
    <source>
        <dbReference type="Proteomes" id="UP000249696"/>
    </source>
</evidence>
<dbReference type="Proteomes" id="UP000249696">
    <property type="component" value="Unassembled WGS sequence"/>
</dbReference>
<feature type="transmembrane region" description="Helical" evidence="1">
    <location>
        <begin position="69"/>
        <end position="93"/>
    </location>
</feature>
<feature type="transmembrane region" description="Helical" evidence="1">
    <location>
        <begin position="105"/>
        <end position="123"/>
    </location>
</feature>
<dbReference type="Pfam" id="PF04307">
    <property type="entry name" value="YdjM"/>
    <property type="match status" value="1"/>
</dbReference>
<dbReference type="InterPro" id="IPR007404">
    <property type="entry name" value="YdjM-like"/>
</dbReference>
<protein>
    <submittedName>
        <fullName evidence="2">Inner membrane protein</fullName>
    </submittedName>
</protein>
<dbReference type="PANTHER" id="PTHR40031:SF1">
    <property type="entry name" value="MEMBRANE-BOUND METAL-DEPENDENT HYDROLASE"/>
    <property type="match status" value="1"/>
</dbReference>
<keyword evidence="1" id="KW-0472">Membrane</keyword>
<gene>
    <name evidence="2" type="ORF">LV92_02266</name>
</gene>
<accession>A0A327R3D7</accession>
<dbReference type="EMBL" id="QLLN01000004">
    <property type="protein sequence ID" value="RAJ11339.1"/>
    <property type="molecule type" value="Genomic_DNA"/>
</dbReference>
<feature type="transmembrane region" description="Helical" evidence="1">
    <location>
        <begin position="36"/>
        <end position="57"/>
    </location>
</feature>
<name>A0A327R3D7_9FLAO</name>
<sequence length="279" mass="32607">MAQRVYHSIFFSIIFAPIFGWLIFKLESKGPATWKEWSLLMFWGLFTHPILDAFTTWGTQLFWPFDLRVAFQNIFVIDPLYTLPFLLFLILAMRQKRDLALRWRFNMYGLSISSLYLGLSLVLKGVAYKKITHSLEAQGITYTEIDTRPSPFNTVLWSANVDAGDAYLIGNYSFFDNKPIQFSRYPKNHELLGDLVQNDKVQRLKKIAEGWYTINEVNGQLFFNDLRFGLMSLDPDESQFAFNYKLIPKDGELLVEESPKLKRDAKKLLLALWVRMWGN</sequence>
<evidence type="ECO:0000313" key="2">
    <source>
        <dbReference type="EMBL" id="RAJ11339.1"/>
    </source>
</evidence>
<organism evidence="2 3">
    <name type="scientific">Arenibacter echinorum</name>
    <dbReference type="NCBI Taxonomy" id="440515"/>
    <lineage>
        <taxon>Bacteria</taxon>
        <taxon>Pseudomonadati</taxon>
        <taxon>Bacteroidota</taxon>
        <taxon>Flavobacteriia</taxon>
        <taxon>Flavobacteriales</taxon>
        <taxon>Flavobacteriaceae</taxon>
        <taxon>Arenibacter</taxon>
    </lineage>
</organism>
<reference evidence="2 3" key="1">
    <citation type="submission" date="2018-06" db="EMBL/GenBank/DDBJ databases">
        <title>Genomic Encyclopedia of Archaeal and Bacterial Type Strains, Phase II (KMG-II): from individual species to whole genera.</title>
        <authorList>
            <person name="Goeker M."/>
        </authorList>
    </citation>
    <scope>NUCLEOTIDE SEQUENCE [LARGE SCALE GENOMIC DNA]</scope>
    <source>
        <strain evidence="2 3">DSM 23522</strain>
    </source>
</reference>
<dbReference type="PANTHER" id="PTHR40031">
    <property type="entry name" value="HYPOTHETICAL MEMBRANE SPANNING PROTEIN"/>
    <property type="match status" value="1"/>
</dbReference>
<proteinExistence type="predicted"/>